<dbReference type="InterPro" id="IPR008979">
    <property type="entry name" value="Galactose-bd-like_sf"/>
</dbReference>
<dbReference type="InterPro" id="IPR054593">
    <property type="entry name" value="Beta-mannosidase-like_N2"/>
</dbReference>
<organism evidence="6 7">
    <name type="scientific">Herbiconiux moechotypicola</name>
    <dbReference type="NCBI Taxonomy" id="637393"/>
    <lineage>
        <taxon>Bacteria</taxon>
        <taxon>Bacillati</taxon>
        <taxon>Actinomycetota</taxon>
        <taxon>Actinomycetes</taxon>
        <taxon>Micrococcales</taxon>
        <taxon>Microbacteriaceae</taxon>
        <taxon>Herbiconiux</taxon>
    </lineage>
</organism>
<protein>
    <recommendedName>
        <fullName evidence="2">beta-mannosidase</fullName>
        <ecNumber evidence="2">3.2.1.25</ecNumber>
    </recommendedName>
</protein>
<evidence type="ECO:0000313" key="6">
    <source>
        <dbReference type="EMBL" id="GAA2225617.1"/>
    </source>
</evidence>
<dbReference type="InterPro" id="IPR013783">
    <property type="entry name" value="Ig-like_fold"/>
</dbReference>
<dbReference type="Pfam" id="PF22666">
    <property type="entry name" value="Glyco_hydro_2_N2"/>
    <property type="match status" value="1"/>
</dbReference>
<evidence type="ECO:0000313" key="7">
    <source>
        <dbReference type="Proteomes" id="UP001500929"/>
    </source>
</evidence>
<comment type="caution">
    <text evidence="6">The sequence shown here is derived from an EMBL/GenBank/DDBJ whole genome shotgun (WGS) entry which is preliminary data.</text>
</comment>
<reference evidence="6 7" key="1">
    <citation type="journal article" date="2019" name="Int. J. Syst. Evol. Microbiol.">
        <title>The Global Catalogue of Microorganisms (GCM) 10K type strain sequencing project: providing services to taxonomists for standard genome sequencing and annotation.</title>
        <authorList>
            <consortium name="The Broad Institute Genomics Platform"/>
            <consortium name="The Broad Institute Genome Sequencing Center for Infectious Disease"/>
            <person name="Wu L."/>
            <person name="Ma J."/>
        </authorList>
    </citation>
    <scope>NUCLEOTIDE SEQUENCE [LARGE SCALE GENOMIC DNA]</scope>
    <source>
        <strain evidence="6 7">JCM 16117</strain>
    </source>
</reference>
<evidence type="ECO:0000259" key="5">
    <source>
        <dbReference type="Pfam" id="PF22666"/>
    </source>
</evidence>
<evidence type="ECO:0000256" key="1">
    <source>
        <dbReference type="ARBA" id="ARBA00000829"/>
    </source>
</evidence>
<dbReference type="InterPro" id="IPR050887">
    <property type="entry name" value="Beta-mannosidase_GH2"/>
</dbReference>
<evidence type="ECO:0000256" key="3">
    <source>
        <dbReference type="ARBA" id="ARBA00022801"/>
    </source>
</evidence>
<dbReference type="Proteomes" id="UP001500929">
    <property type="component" value="Unassembled WGS sequence"/>
</dbReference>
<dbReference type="InterPro" id="IPR017853">
    <property type="entry name" value="GH"/>
</dbReference>
<sequence length="865" mass="92933">MTVSTRLLHDGWSFTAEGASVPATVRAAALAPGAIPATVPGSATTDLLAAGLIDDPYLDDNERLQGWIGVTDFCYRTVFSVDAGALGREHPEHPERQQQHELVFEGLDTVAEVSLNGVELASVRNMHRTYRLDVGAQLREGPNELVVAFRSPVKAADEASLALGYRPHTNHHPYNAIRKMACGFGWDWGIDTSTSGIWRPVRLESWSGARLGAVRVAGTVVEGVPTAVAVVEVRGSGAAGGSGALGAGLEVEFEVAGRAVTAAVETEAGAGEVRLELAIPDARLWWPRGHGEAVLHDSAVVLREAGPATGEPRACESPRASVPLDRVERRIGFRSAEFVAEPAETGGAVELRVNGRPIEVRGANWIPDDAFPHRVDRARLADRLGHAEYAGINLLRVWGGGVYESDDFYGLCDERGILTWQDFLLACAAYAEEEPLRSEFEAEARDALIRLGSHPSLVVMNGNNENIWGRQDWGWEAPLDGRTWGAGYYYELFPALVAELAPHIPYTPGSPFSPDRDAHQNAESTGTMHIWDLWNERDYPHYRDYRPRFVSEFGWQGPPTWSTLVESVHDDPLTPESPGMQVHQKALKGNDKLTAGLVAHLPLPDDMADWHWAMSLNQAVAVRTAIEWFRSLAPHCTGSIVWQLNDCWPVTSWAALDGAGRRKPLLHALRQAHAERMLTVQPRDVGGLEVVALNDTGEAWAGELVAERVGFDGAVLARETVRAEADARGASRWTLPVAVATVGDATGELLVVRLGDAVAHHFFAEARESALVDPALQIDAVPAAGGEGGAGGAWTVTVTAGALARDVTLLVDRVAADAHVDGGLVTLLPGESAVFAVRGAVGVEAGAFAHPGVVRTANDLVAGRR</sequence>
<gene>
    <name evidence="6" type="ORF">GCM10009851_06760</name>
</gene>
<dbReference type="RefSeq" id="WP_259478379.1">
    <property type="nucleotide sequence ID" value="NZ_BAAAQY010000002.1"/>
</dbReference>
<evidence type="ECO:0000256" key="2">
    <source>
        <dbReference type="ARBA" id="ARBA00012754"/>
    </source>
</evidence>
<proteinExistence type="predicted"/>
<keyword evidence="7" id="KW-1185">Reference proteome</keyword>
<dbReference type="PANTHER" id="PTHR43730:SF1">
    <property type="entry name" value="BETA-MANNOSIDASE"/>
    <property type="match status" value="1"/>
</dbReference>
<dbReference type="SUPFAM" id="SSF51445">
    <property type="entry name" value="(Trans)glycosidases"/>
    <property type="match status" value="1"/>
</dbReference>
<dbReference type="InterPro" id="IPR036156">
    <property type="entry name" value="Beta-gal/glucu_dom_sf"/>
</dbReference>
<dbReference type="Gene3D" id="2.60.40.10">
    <property type="entry name" value="Immunoglobulins"/>
    <property type="match status" value="1"/>
</dbReference>
<dbReference type="EC" id="3.2.1.25" evidence="2"/>
<feature type="domain" description="Beta-mannosidase-like galactose-binding" evidence="5">
    <location>
        <begin position="12"/>
        <end position="199"/>
    </location>
</feature>
<comment type="catalytic activity">
    <reaction evidence="1">
        <text>Hydrolysis of terminal, non-reducing beta-D-mannose residues in beta-D-mannosides.</text>
        <dbReference type="EC" id="3.2.1.25"/>
    </reaction>
</comment>
<accession>A0ABN3DA32</accession>
<dbReference type="Gene3D" id="2.60.120.260">
    <property type="entry name" value="Galactose-binding domain-like"/>
    <property type="match status" value="1"/>
</dbReference>
<keyword evidence="3 6" id="KW-0378">Hydrolase</keyword>
<dbReference type="EMBL" id="BAAAQY010000002">
    <property type="protein sequence ID" value="GAA2225617.1"/>
    <property type="molecule type" value="Genomic_DNA"/>
</dbReference>
<evidence type="ECO:0000256" key="4">
    <source>
        <dbReference type="ARBA" id="ARBA00023295"/>
    </source>
</evidence>
<name>A0ABN3DA32_9MICO</name>
<dbReference type="SUPFAM" id="SSF49785">
    <property type="entry name" value="Galactose-binding domain-like"/>
    <property type="match status" value="1"/>
</dbReference>
<dbReference type="Gene3D" id="3.20.20.80">
    <property type="entry name" value="Glycosidases"/>
    <property type="match status" value="1"/>
</dbReference>
<dbReference type="PANTHER" id="PTHR43730">
    <property type="entry name" value="BETA-MANNOSIDASE"/>
    <property type="match status" value="1"/>
</dbReference>
<keyword evidence="4" id="KW-0326">Glycosidase</keyword>
<dbReference type="SUPFAM" id="SSF49303">
    <property type="entry name" value="beta-Galactosidase/glucuronidase domain"/>
    <property type="match status" value="1"/>
</dbReference>
<dbReference type="GO" id="GO:0016787">
    <property type="term" value="F:hydrolase activity"/>
    <property type="evidence" value="ECO:0007669"/>
    <property type="project" value="UniProtKB-KW"/>
</dbReference>